<evidence type="ECO:0000313" key="8">
    <source>
        <dbReference type="Proteomes" id="UP000095287"/>
    </source>
</evidence>
<dbReference type="AlphaFoldDB" id="A0A1I8AM48"/>
<keyword evidence="1" id="KW-0645">Protease</keyword>
<keyword evidence="5" id="KW-0482">Metalloprotease</keyword>
<sequence>MKLCCPQQLNKVRTTHSNLLIVHAFNKFYYTEFVLHYRMIDAPGSITNFDCGGKVSLFGMPEQFDYPAAAGISGSLCTADYYECVEDIMVMKKCLSGNVFNFKIAVHEIGHALGFTHEHNRWDCDNYVCCLDYTDKVKENKTHKFSKYGKHENNNYGKFCDYGGIMHYKESQVAHRINCLEGLVFREDIRGCDVPRDCI</sequence>
<protein>
    <submittedName>
        <fullName evidence="9">ZnMc domain-containing protein</fullName>
    </submittedName>
</protein>
<evidence type="ECO:0000313" key="9">
    <source>
        <dbReference type="WBParaSite" id="L893_g7140.t1"/>
    </source>
</evidence>
<dbReference type="GO" id="GO:0006508">
    <property type="term" value="P:proteolysis"/>
    <property type="evidence" value="ECO:0007669"/>
    <property type="project" value="UniProtKB-KW"/>
</dbReference>
<keyword evidence="2" id="KW-0479">Metal-binding</keyword>
<name>A0A1I8AM48_9BILA</name>
<dbReference type="PANTHER" id="PTHR10127:SF780">
    <property type="entry name" value="METALLOENDOPEPTIDASE"/>
    <property type="match status" value="1"/>
</dbReference>
<evidence type="ECO:0000256" key="1">
    <source>
        <dbReference type="ARBA" id="ARBA00022670"/>
    </source>
</evidence>
<feature type="domain" description="Peptidase metallopeptidase" evidence="7">
    <location>
        <begin position="12"/>
        <end position="164"/>
    </location>
</feature>
<dbReference type="Gene3D" id="3.40.390.10">
    <property type="entry name" value="Collagenase (Catalytic Domain)"/>
    <property type="match status" value="1"/>
</dbReference>
<evidence type="ECO:0000259" key="7">
    <source>
        <dbReference type="SMART" id="SM00235"/>
    </source>
</evidence>
<dbReference type="InterPro" id="IPR024079">
    <property type="entry name" value="MetalloPept_cat_dom_sf"/>
</dbReference>
<dbReference type="GO" id="GO:0008270">
    <property type="term" value="F:zinc ion binding"/>
    <property type="evidence" value="ECO:0007669"/>
    <property type="project" value="InterPro"/>
</dbReference>
<proteinExistence type="predicted"/>
<dbReference type="WBParaSite" id="L893_g7140.t1">
    <property type="protein sequence ID" value="L893_g7140.t1"/>
    <property type="gene ID" value="L893_g7140"/>
</dbReference>
<keyword evidence="8" id="KW-1185">Reference proteome</keyword>
<dbReference type="Proteomes" id="UP000095287">
    <property type="component" value="Unplaced"/>
</dbReference>
<dbReference type="InterPro" id="IPR006026">
    <property type="entry name" value="Peptidase_Metallo"/>
</dbReference>
<dbReference type="Pfam" id="PF01400">
    <property type="entry name" value="Astacin"/>
    <property type="match status" value="1"/>
</dbReference>
<evidence type="ECO:0000256" key="6">
    <source>
        <dbReference type="ARBA" id="ARBA00023157"/>
    </source>
</evidence>
<dbReference type="SUPFAM" id="SSF55486">
    <property type="entry name" value="Metalloproteases ('zincins'), catalytic domain"/>
    <property type="match status" value="1"/>
</dbReference>
<reference evidence="9" key="1">
    <citation type="submission" date="2016-11" db="UniProtKB">
        <authorList>
            <consortium name="WormBaseParasite"/>
        </authorList>
    </citation>
    <scope>IDENTIFICATION</scope>
</reference>
<dbReference type="GO" id="GO:0004222">
    <property type="term" value="F:metalloendopeptidase activity"/>
    <property type="evidence" value="ECO:0007669"/>
    <property type="project" value="InterPro"/>
</dbReference>
<accession>A0A1I8AM48</accession>
<evidence type="ECO:0000256" key="4">
    <source>
        <dbReference type="ARBA" id="ARBA00022833"/>
    </source>
</evidence>
<keyword evidence="3" id="KW-0378">Hydrolase</keyword>
<organism evidence="8 9">
    <name type="scientific">Steinernema glaseri</name>
    <dbReference type="NCBI Taxonomy" id="37863"/>
    <lineage>
        <taxon>Eukaryota</taxon>
        <taxon>Metazoa</taxon>
        <taxon>Ecdysozoa</taxon>
        <taxon>Nematoda</taxon>
        <taxon>Chromadorea</taxon>
        <taxon>Rhabditida</taxon>
        <taxon>Tylenchina</taxon>
        <taxon>Panagrolaimomorpha</taxon>
        <taxon>Strongyloidoidea</taxon>
        <taxon>Steinernematidae</taxon>
        <taxon>Steinernema</taxon>
    </lineage>
</organism>
<dbReference type="InterPro" id="IPR001506">
    <property type="entry name" value="Peptidase_M12A"/>
</dbReference>
<keyword evidence="4" id="KW-0862">Zinc</keyword>
<evidence type="ECO:0000256" key="2">
    <source>
        <dbReference type="ARBA" id="ARBA00022723"/>
    </source>
</evidence>
<evidence type="ECO:0000256" key="5">
    <source>
        <dbReference type="ARBA" id="ARBA00023049"/>
    </source>
</evidence>
<evidence type="ECO:0000256" key="3">
    <source>
        <dbReference type="ARBA" id="ARBA00022801"/>
    </source>
</evidence>
<dbReference type="PANTHER" id="PTHR10127">
    <property type="entry name" value="DISCOIDIN, CUB, EGF, LAMININ , AND ZINC METALLOPROTEASE DOMAIN CONTAINING"/>
    <property type="match status" value="1"/>
</dbReference>
<keyword evidence="6" id="KW-1015">Disulfide bond</keyword>
<dbReference type="SMART" id="SM00235">
    <property type="entry name" value="ZnMc"/>
    <property type="match status" value="1"/>
</dbReference>